<keyword evidence="5" id="KW-0378">Hydrolase</keyword>
<dbReference type="STRING" id="1126833.VN24_03860"/>
<dbReference type="EMBL" id="CP011058">
    <property type="protein sequence ID" value="AJY73904.1"/>
    <property type="molecule type" value="Genomic_DNA"/>
</dbReference>
<dbReference type="PATRIC" id="fig|1126833.4.peg.838"/>
<dbReference type="RefSeq" id="WP_045669339.1">
    <property type="nucleotide sequence ID" value="NZ_CP011058.1"/>
</dbReference>
<dbReference type="SUPFAM" id="SSF53187">
    <property type="entry name" value="Zn-dependent exopeptidases"/>
    <property type="match status" value="1"/>
</dbReference>
<dbReference type="PANTHER" id="PTHR32481">
    <property type="entry name" value="AMINOPEPTIDASE"/>
    <property type="match status" value="1"/>
</dbReference>
<evidence type="ECO:0000256" key="6">
    <source>
        <dbReference type="PIRNR" id="PIRNR001123"/>
    </source>
</evidence>
<dbReference type="CDD" id="cd05657">
    <property type="entry name" value="M42_glucanase_like"/>
    <property type="match status" value="1"/>
</dbReference>
<evidence type="ECO:0000256" key="7">
    <source>
        <dbReference type="PIRSR" id="PIRSR001123-1"/>
    </source>
</evidence>
<feature type="binding site" evidence="8">
    <location>
        <position position="244"/>
    </location>
    <ligand>
        <name>Zn(2+)</name>
        <dbReference type="ChEBI" id="CHEBI:29105"/>
        <label>1</label>
    </ligand>
</feature>
<feature type="binding site" evidence="8">
    <location>
        <position position="324"/>
    </location>
    <ligand>
        <name>Zn(2+)</name>
        <dbReference type="ChEBI" id="CHEBI:29105"/>
        <label>2</label>
    </ligand>
</feature>
<evidence type="ECO:0000256" key="1">
    <source>
        <dbReference type="ARBA" id="ARBA00006272"/>
    </source>
</evidence>
<keyword evidence="3" id="KW-0645">Protease</keyword>
<reference evidence="9 10" key="1">
    <citation type="journal article" date="2015" name="J. Biotechnol.">
        <title>Complete genome sequence of Paenibacillus beijingensis 7188(T) (=DSM 24997(T)), a novel rhizobacterium from jujube garden soil.</title>
        <authorList>
            <person name="Kwak Y."/>
            <person name="Shin J.H."/>
        </authorList>
    </citation>
    <scope>NUCLEOTIDE SEQUENCE [LARGE SCALE GENOMIC DNA]</scope>
    <source>
        <strain evidence="9 10">DSM 24997</strain>
    </source>
</reference>
<keyword evidence="10" id="KW-1185">Reference proteome</keyword>
<evidence type="ECO:0000256" key="2">
    <source>
        <dbReference type="ARBA" id="ARBA00022438"/>
    </source>
</evidence>
<name>A0A0D5NET8_9BACL</name>
<accession>A0A0D5NET8</accession>
<evidence type="ECO:0000256" key="8">
    <source>
        <dbReference type="PIRSR" id="PIRSR001123-2"/>
    </source>
</evidence>
<dbReference type="PANTHER" id="PTHR32481:SF7">
    <property type="entry name" value="AMINOPEPTIDASE YHFE-RELATED"/>
    <property type="match status" value="1"/>
</dbReference>
<protein>
    <submittedName>
        <fullName evidence="9">Aminopeptidase</fullName>
    </submittedName>
</protein>
<reference evidence="10" key="2">
    <citation type="submission" date="2015-03" db="EMBL/GenBank/DDBJ databases">
        <title>Genome sequence of Paenibacillus beijingensis strain DSM 24997T.</title>
        <authorList>
            <person name="Kwak Y."/>
            <person name="Shin J.-H."/>
        </authorList>
    </citation>
    <scope>NUCLEOTIDE SEQUENCE [LARGE SCALE GENOMIC DNA]</scope>
    <source>
        <strain evidence="10">DSM 24997</strain>
    </source>
</reference>
<dbReference type="GO" id="GO:0006508">
    <property type="term" value="P:proteolysis"/>
    <property type="evidence" value="ECO:0007669"/>
    <property type="project" value="UniProtKB-KW"/>
</dbReference>
<sequence>MTGSVDQDYVTGFLQTILAIPSPSGFYARIMEHISEEAGRLGYSVERNRKGCAIITVPGRESAGGEVIGLSAHVDTLGAMVRSVKDSGNLRLTLVGGYMMGSIENEYCTVHTRDGRTYSGTIMSTHPSVHVYADARDFKREEAVMEVRLDEPVRSRKDTEALGIGPGDYISFDPRTVVLPNGYIKSRHLDDKASVAALFGLLEWFKRENIAPRTTVKLFISVYEEVGHGASSIPDDITELIAVDMGCIGDDLSCTEMDVSICAKDSTGPYDYEMTSKLIGLAKRHGIRHAVDIYPHYGSDASAALRGGANIRAALIGPGVHASHAMERTHIDAVCGTVRLLAAYVTNID</sequence>
<dbReference type="Gene3D" id="3.40.630.10">
    <property type="entry name" value="Zn peptidases"/>
    <property type="match status" value="1"/>
</dbReference>
<feature type="binding site" evidence="8">
    <location>
        <position position="73"/>
    </location>
    <ligand>
        <name>Zn(2+)</name>
        <dbReference type="ChEBI" id="CHEBI:29105"/>
        <label>1</label>
    </ligand>
</feature>
<dbReference type="AlphaFoldDB" id="A0A0D5NET8"/>
<dbReference type="HOGENOM" id="CLU_053520_0_0_9"/>
<dbReference type="SUPFAM" id="SSF101821">
    <property type="entry name" value="Aminopeptidase/glucanase lid domain"/>
    <property type="match status" value="1"/>
</dbReference>
<dbReference type="Pfam" id="PF05343">
    <property type="entry name" value="Peptidase_M42"/>
    <property type="match status" value="1"/>
</dbReference>
<dbReference type="InterPro" id="IPR008007">
    <property type="entry name" value="Peptidase_M42"/>
</dbReference>
<dbReference type="GO" id="GO:0046872">
    <property type="term" value="F:metal ion binding"/>
    <property type="evidence" value="ECO:0007669"/>
    <property type="project" value="UniProtKB-UniRule"/>
</dbReference>
<feature type="binding site" evidence="8">
    <location>
        <position position="225"/>
    </location>
    <ligand>
        <name>Zn(2+)</name>
        <dbReference type="ChEBI" id="CHEBI:29105"/>
        <label>2</label>
    </ligand>
</feature>
<feature type="binding site" evidence="8">
    <location>
        <position position="190"/>
    </location>
    <ligand>
        <name>Zn(2+)</name>
        <dbReference type="ChEBI" id="CHEBI:29105"/>
        <label>2</label>
    </ligand>
</feature>
<dbReference type="KEGG" id="pbj:VN24_03860"/>
<gene>
    <name evidence="9" type="ORF">VN24_03860</name>
</gene>
<dbReference type="InterPro" id="IPR023367">
    <property type="entry name" value="Peptidase_M42_dom2"/>
</dbReference>
<comment type="cofactor">
    <cofactor evidence="8">
        <name>a divalent metal cation</name>
        <dbReference type="ChEBI" id="CHEBI:60240"/>
    </cofactor>
    <text evidence="8">Binds 2 divalent metal cations per subunit.</text>
</comment>
<evidence type="ECO:0000313" key="10">
    <source>
        <dbReference type="Proteomes" id="UP000032633"/>
    </source>
</evidence>
<dbReference type="GO" id="GO:0004177">
    <property type="term" value="F:aminopeptidase activity"/>
    <property type="evidence" value="ECO:0007669"/>
    <property type="project" value="UniProtKB-UniRule"/>
</dbReference>
<dbReference type="InterPro" id="IPR051464">
    <property type="entry name" value="Peptidase_M42_aminopept"/>
</dbReference>
<feature type="binding site" evidence="8">
    <location>
        <position position="190"/>
    </location>
    <ligand>
        <name>Zn(2+)</name>
        <dbReference type="ChEBI" id="CHEBI:29105"/>
        <label>1</label>
    </ligand>
</feature>
<evidence type="ECO:0000256" key="3">
    <source>
        <dbReference type="ARBA" id="ARBA00022670"/>
    </source>
</evidence>
<dbReference type="Proteomes" id="UP000032633">
    <property type="component" value="Chromosome"/>
</dbReference>
<feature type="active site" description="Proton acceptor" evidence="7">
    <location>
        <position position="224"/>
    </location>
</feature>
<dbReference type="Gene3D" id="2.40.30.40">
    <property type="entry name" value="Peptidase M42, domain 2"/>
    <property type="match status" value="1"/>
</dbReference>
<comment type="similarity">
    <text evidence="1 6">Belongs to the peptidase M42 family.</text>
</comment>
<evidence type="ECO:0000256" key="4">
    <source>
        <dbReference type="ARBA" id="ARBA00022723"/>
    </source>
</evidence>
<evidence type="ECO:0000313" key="9">
    <source>
        <dbReference type="EMBL" id="AJY73904.1"/>
    </source>
</evidence>
<organism evidence="9 10">
    <name type="scientific">Paenibacillus beijingensis</name>
    <dbReference type="NCBI Taxonomy" id="1126833"/>
    <lineage>
        <taxon>Bacteria</taxon>
        <taxon>Bacillati</taxon>
        <taxon>Bacillota</taxon>
        <taxon>Bacilli</taxon>
        <taxon>Bacillales</taxon>
        <taxon>Paenibacillaceae</taxon>
        <taxon>Paenibacillus</taxon>
    </lineage>
</organism>
<evidence type="ECO:0000256" key="5">
    <source>
        <dbReference type="ARBA" id="ARBA00022801"/>
    </source>
</evidence>
<dbReference type="PIRSF" id="PIRSF001123">
    <property type="entry name" value="PepA_GA"/>
    <property type="match status" value="1"/>
</dbReference>
<dbReference type="OrthoDB" id="361940at2"/>
<keyword evidence="4 8" id="KW-0479">Metal-binding</keyword>
<keyword evidence="2 9" id="KW-0031">Aminopeptidase</keyword>
<proteinExistence type="inferred from homology"/>